<evidence type="ECO:0000313" key="1">
    <source>
        <dbReference type="EMBL" id="GAT67025.1"/>
    </source>
</evidence>
<gene>
    <name evidence="1" type="ORF">PS9374_02678</name>
</gene>
<comment type="caution">
    <text evidence="1">The sequence shown here is derived from an EMBL/GenBank/DDBJ whole genome shotgun (WGS) entry which is preliminary data.</text>
</comment>
<dbReference type="EMBL" id="BDCX01000006">
    <property type="protein sequence ID" value="GAT67025.1"/>
    <property type="molecule type" value="Genomic_DNA"/>
</dbReference>
<reference evidence="1 2" key="1">
    <citation type="journal article" date="2016" name="Genome Announc.">
        <title>Draft Genome Sequence of Planomonospora sphaerica JCM9374, a Rare Actinomycete.</title>
        <authorList>
            <person name="Dohra H."/>
            <person name="Suzuki T."/>
            <person name="Inoue Y."/>
            <person name="Kodani S."/>
        </authorList>
    </citation>
    <scope>NUCLEOTIDE SEQUENCE [LARGE SCALE GENOMIC DNA]</scope>
    <source>
        <strain evidence="1 2">JCM 9374</strain>
    </source>
</reference>
<dbReference type="Proteomes" id="UP000077701">
    <property type="component" value="Unassembled WGS sequence"/>
</dbReference>
<protein>
    <submittedName>
        <fullName evidence="1">Uncharacterized protein</fullName>
    </submittedName>
</protein>
<dbReference type="AlphaFoldDB" id="A0A161LK56"/>
<keyword evidence="2" id="KW-1185">Reference proteome</keyword>
<accession>A0A161LK56</accession>
<dbReference type="STRING" id="161355.PS9374_02678"/>
<organism evidence="1 2">
    <name type="scientific">Planomonospora sphaerica</name>
    <dbReference type="NCBI Taxonomy" id="161355"/>
    <lineage>
        <taxon>Bacteria</taxon>
        <taxon>Bacillati</taxon>
        <taxon>Actinomycetota</taxon>
        <taxon>Actinomycetes</taxon>
        <taxon>Streptosporangiales</taxon>
        <taxon>Streptosporangiaceae</taxon>
        <taxon>Planomonospora</taxon>
    </lineage>
</organism>
<sequence>MERIKRRNRTVAAQIRTVETFAKNPWPLLRVADASARRGNPVAPGVVAGIPSVNVRDDEQRDLRKLLSLLERVEAWGRLTDGQPQAWRVQAGSAFAGDDAKTDPYQVSHSAWHALTVATDHLQCLRSSLVRELTDKRASVHIHTHAQSSLIRGALENGARAVWLAAPATRLTRISRRLALEAAEVRHSSRLRQLVQQPAKRTAEDRLRQLTDLAMAAGLAPERVKKTLNAPGYGEIVRDAGERTTLGADIAEVVWSGCSALAHGDLYGTLGMLERDIVARDRSVAVTRVTGSISGLYWSAVSAVFMIDHGFGYYRQRAAAHH</sequence>
<proteinExistence type="predicted"/>
<name>A0A161LK56_9ACTN</name>
<evidence type="ECO:0000313" key="2">
    <source>
        <dbReference type="Proteomes" id="UP000077701"/>
    </source>
</evidence>
<reference evidence="2" key="2">
    <citation type="submission" date="2016-04" db="EMBL/GenBank/DDBJ databases">
        <title>Planomonospora sphaerica JCM9374 whole genome shotgun sequence.</title>
        <authorList>
            <person name="Suzuki T."/>
            <person name="Dohra H."/>
            <person name="Kodani S."/>
        </authorList>
    </citation>
    <scope>NUCLEOTIDE SEQUENCE [LARGE SCALE GENOMIC DNA]</scope>
    <source>
        <strain evidence="2">JCM 9374</strain>
    </source>
</reference>